<protein>
    <submittedName>
        <fullName evidence="1">Uncharacterized protein</fullName>
    </submittedName>
</protein>
<organism evidence="1 2">
    <name type="scientific">Vibrio azureus NBRC 104587</name>
    <dbReference type="NCBI Taxonomy" id="1219077"/>
    <lineage>
        <taxon>Bacteria</taxon>
        <taxon>Pseudomonadati</taxon>
        <taxon>Pseudomonadota</taxon>
        <taxon>Gammaproteobacteria</taxon>
        <taxon>Vibrionales</taxon>
        <taxon>Vibrionaceae</taxon>
        <taxon>Vibrio</taxon>
    </lineage>
</organism>
<accession>U3A4S7</accession>
<name>U3A4S7_9VIBR</name>
<dbReference type="Proteomes" id="UP000016567">
    <property type="component" value="Unassembled WGS sequence"/>
</dbReference>
<dbReference type="AlphaFoldDB" id="U3A4S7"/>
<comment type="caution">
    <text evidence="1">The sequence shown here is derived from an EMBL/GenBank/DDBJ whole genome shotgun (WGS) entry which is preliminary data.</text>
</comment>
<evidence type="ECO:0000313" key="2">
    <source>
        <dbReference type="Proteomes" id="UP000016567"/>
    </source>
</evidence>
<sequence length="55" mass="6674">MEFSKSSLITGDSFKRSQPKTYFFTDKKPEPFEERLKDILEHEHILPKLYRNLKE</sequence>
<gene>
    <name evidence="1" type="ORF">VAZ01S_017_01060</name>
</gene>
<proteinExistence type="predicted"/>
<reference evidence="1 2" key="1">
    <citation type="submission" date="2013-09" db="EMBL/GenBank/DDBJ databases">
        <title>Whole genome shotgun sequence of Vibrio azureus NBRC 104587.</title>
        <authorList>
            <person name="Isaki S."/>
            <person name="Hosoyama A."/>
            <person name="Numata M."/>
            <person name="Hashimoto M."/>
            <person name="Hosoyama Y."/>
            <person name="Tsuchikane K."/>
            <person name="Noguchi M."/>
            <person name="Hirakata S."/>
            <person name="Ichikawa N."/>
            <person name="Ohji S."/>
            <person name="Yamazoe A."/>
            <person name="Fujita N."/>
        </authorList>
    </citation>
    <scope>NUCLEOTIDE SEQUENCE [LARGE SCALE GENOMIC DNA]</scope>
    <source>
        <strain evidence="1 2">NBRC 104587</strain>
    </source>
</reference>
<keyword evidence="2" id="KW-1185">Reference proteome</keyword>
<dbReference type="EMBL" id="BATL01000017">
    <property type="protein sequence ID" value="GAD75011.1"/>
    <property type="molecule type" value="Genomic_DNA"/>
</dbReference>
<evidence type="ECO:0000313" key="1">
    <source>
        <dbReference type="EMBL" id="GAD75011.1"/>
    </source>
</evidence>